<feature type="signal peptide" evidence="1">
    <location>
        <begin position="1"/>
        <end position="24"/>
    </location>
</feature>
<dbReference type="KEGG" id="gsn:YC6258_00455"/>
<evidence type="ECO:0000259" key="2">
    <source>
        <dbReference type="Pfam" id="PF16403"/>
    </source>
</evidence>
<dbReference type="EMBL" id="CP007142">
    <property type="protein sequence ID" value="AJQ92505.1"/>
    <property type="molecule type" value="Genomic_DNA"/>
</dbReference>
<keyword evidence="4" id="KW-1185">Reference proteome</keyword>
<evidence type="ECO:0000256" key="1">
    <source>
        <dbReference type="SAM" id="SignalP"/>
    </source>
</evidence>
<dbReference type="PROSITE" id="PS51257">
    <property type="entry name" value="PROKAR_LIPOPROTEIN"/>
    <property type="match status" value="1"/>
</dbReference>
<name>A0A0C5UYV2_9GAMM</name>
<dbReference type="InterPro" id="IPR013783">
    <property type="entry name" value="Ig-like_fold"/>
</dbReference>
<protein>
    <recommendedName>
        <fullName evidence="2">Pesticidal crystal protein Cry22Aa Ig-like domain-containing protein</fullName>
    </recommendedName>
</protein>
<dbReference type="InterPro" id="IPR011050">
    <property type="entry name" value="Pectin_lyase_fold/virulence"/>
</dbReference>
<evidence type="ECO:0000313" key="4">
    <source>
        <dbReference type="Proteomes" id="UP000032266"/>
    </source>
</evidence>
<dbReference type="RefSeq" id="WP_044615551.1">
    <property type="nucleotide sequence ID" value="NZ_CP007142.1"/>
</dbReference>
<proteinExistence type="predicted"/>
<accession>A0A0C5UYV2</accession>
<reference evidence="3 4" key="1">
    <citation type="submission" date="2014-01" db="EMBL/GenBank/DDBJ databases">
        <title>Full genme sequencing of cellulolytic bacterium Gynuella sunshinyii YC6258T gen. nov., sp. nov.</title>
        <authorList>
            <person name="Khan H."/>
            <person name="Chung E.J."/>
            <person name="Chung Y.R."/>
        </authorList>
    </citation>
    <scope>NUCLEOTIDE SEQUENCE [LARGE SCALE GENOMIC DNA]</scope>
    <source>
        <strain evidence="3 4">YC6258</strain>
    </source>
</reference>
<feature type="domain" description="Pesticidal crystal protein Cry22Aa Ig-like" evidence="2">
    <location>
        <begin position="51"/>
        <end position="122"/>
    </location>
</feature>
<dbReference type="Pfam" id="PF16403">
    <property type="entry name" value="Bact_surface_Ig-like"/>
    <property type="match status" value="1"/>
</dbReference>
<gene>
    <name evidence="3" type="ORF">YC6258_00455</name>
</gene>
<evidence type="ECO:0000313" key="3">
    <source>
        <dbReference type="EMBL" id="AJQ92505.1"/>
    </source>
</evidence>
<keyword evidence="1" id="KW-0732">Signal</keyword>
<sequence length="718" mass="79584">MQQKIASLSVKTAWILSAVMTLTACTLSGESSDTIQNIGKPSPIKSPVPTITLNGSSNIQIAAGNNFEDPGATAYDDQDGDLTGFINTKSEVNTAVPGHYNIDYSVTDSNKNTVSVSRTVTVAKKGDNYYVDWIKDFSLPAQDSNGWSVLTPSKDSKIMYVSNDGNDETAKVYTPDDSTVGNDVFNPTGAIKPYASIEAALDQLRPGSPDYVLLKRGDTWESPEVNIKVHGRSVQEKAVLSAYGDLADNRPLIKNSGAILNKSGYLAIVGIHFQASKRNPSSSDFVGFDKVDDTKGINAALFNDYGGLLIEDCWFEWFDNNSIQSFTFDKNNNFLTIKDIIVRRNIFNNNYSTAAHSQGLYSAYTSMLLEENVFDHNGWYQQGDGSTKKDGKATMFNHNTYFPEAQGSVFRNNIFLRASSMGNKFTSNSEDSEGSNSIKAWNILVDNNFYAEGEIGISLGGNKDQDDGPRWENIIVVNNVLTAIGRTFPTNRTLGWGIGISDWKNGLVQNNLMFNWGQDDNKSGDYKNVYAIDSKGHVTNTIINYNIAYGLVTGTAVISFSDQGEKEFVAQASNHITFTNNQITLLKDSGGRIMAYDIQPKAQNFANNDYHFDTNDAYWFRATDKYIWSELKSNRDIDFAGYQSISEDNTSIQNRQSYPAPNRTISDYLKDKNIDSTANATTEMNILVNLLKTQRRGNWDQKLTAGAINNYFREGFSR</sequence>
<dbReference type="Proteomes" id="UP000032266">
    <property type="component" value="Chromosome"/>
</dbReference>
<dbReference type="SUPFAM" id="SSF51126">
    <property type="entry name" value="Pectin lyase-like"/>
    <property type="match status" value="1"/>
</dbReference>
<dbReference type="HOGENOM" id="CLU_431994_0_0_6"/>
<feature type="chain" id="PRO_5002183404" description="Pesticidal crystal protein Cry22Aa Ig-like domain-containing protein" evidence="1">
    <location>
        <begin position="25"/>
        <end position="718"/>
    </location>
</feature>
<dbReference type="InterPro" id="IPR032179">
    <property type="entry name" value="Cry22Aa_Ig-like"/>
</dbReference>
<dbReference type="Gene3D" id="2.60.40.10">
    <property type="entry name" value="Immunoglobulins"/>
    <property type="match status" value="1"/>
</dbReference>
<dbReference type="AlphaFoldDB" id="A0A0C5UYV2"/>
<organism evidence="3 4">
    <name type="scientific">Gynuella sunshinyii YC6258</name>
    <dbReference type="NCBI Taxonomy" id="1445510"/>
    <lineage>
        <taxon>Bacteria</taxon>
        <taxon>Pseudomonadati</taxon>
        <taxon>Pseudomonadota</taxon>
        <taxon>Gammaproteobacteria</taxon>
        <taxon>Oceanospirillales</taxon>
        <taxon>Saccharospirillaceae</taxon>
        <taxon>Gynuella</taxon>
    </lineage>
</organism>